<dbReference type="AlphaFoldDB" id="F5J2V9"/>
<evidence type="ECO:0000313" key="2">
    <source>
        <dbReference type="EMBL" id="EGJ99982.1"/>
    </source>
</evidence>
<feature type="domain" description="Helix-turn-helix" evidence="1">
    <location>
        <begin position="284"/>
        <end position="330"/>
    </location>
</feature>
<dbReference type="eggNOG" id="COG2452">
    <property type="taxonomic scope" value="Bacteria"/>
</dbReference>
<organism evidence="2 3">
    <name type="scientific">Dysgonomonas gadei ATCC BAA-286</name>
    <dbReference type="NCBI Taxonomy" id="742766"/>
    <lineage>
        <taxon>Bacteria</taxon>
        <taxon>Pseudomonadati</taxon>
        <taxon>Bacteroidota</taxon>
        <taxon>Bacteroidia</taxon>
        <taxon>Bacteroidales</taxon>
        <taxon>Dysgonomonadaceae</taxon>
        <taxon>Dysgonomonas</taxon>
    </lineage>
</organism>
<gene>
    <name evidence="2" type="ORF">HMPREF9455_03676</name>
</gene>
<feature type="domain" description="Helix-turn-helix" evidence="1">
    <location>
        <begin position="100"/>
        <end position="147"/>
    </location>
</feature>
<dbReference type="Proteomes" id="UP000004913">
    <property type="component" value="Unassembled WGS sequence"/>
</dbReference>
<reference evidence="2 3" key="1">
    <citation type="submission" date="2011-04" db="EMBL/GenBank/DDBJ databases">
        <title>The Genome Sequence of Dysgonomonas gadei ATCC BAA-286.</title>
        <authorList>
            <consortium name="The Broad Institute Genome Sequencing Platform"/>
            <person name="Earl A."/>
            <person name="Ward D."/>
            <person name="Feldgarden M."/>
            <person name="Gevers D."/>
            <person name="Pudlo N."/>
            <person name="Martens E."/>
            <person name="Allen-Vercoe E."/>
            <person name="Young S.K."/>
            <person name="Zeng Q."/>
            <person name="Gargeya S."/>
            <person name="Fitzgerald M."/>
            <person name="Haas B."/>
            <person name="Abouelleil A."/>
            <person name="Alvarado L."/>
            <person name="Arachchi H.M."/>
            <person name="Berlin A."/>
            <person name="Brown A."/>
            <person name="Chapman S.B."/>
            <person name="Chen Z."/>
            <person name="Dunbar C."/>
            <person name="Freedman E."/>
            <person name="Gearin G."/>
            <person name="Gellesch M."/>
            <person name="Goldberg J."/>
            <person name="Griggs A."/>
            <person name="Gujja S."/>
            <person name="Heiman D."/>
            <person name="Howarth C."/>
            <person name="Larson L."/>
            <person name="Lui A."/>
            <person name="MacDonald P.J.P."/>
            <person name="Mehta T."/>
            <person name="Montmayeur A."/>
            <person name="Murphy C."/>
            <person name="Neiman D."/>
            <person name="Pearson M."/>
            <person name="Priest M."/>
            <person name="Roberts A."/>
            <person name="Saif S."/>
            <person name="Shea T."/>
            <person name="Shenoy N."/>
            <person name="Sisk P."/>
            <person name="Stolte C."/>
            <person name="Sykes S."/>
            <person name="Yandava C."/>
            <person name="Wortman J."/>
            <person name="Nusbaum C."/>
            <person name="Birren B."/>
        </authorList>
    </citation>
    <scope>NUCLEOTIDE SEQUENCE [LARGE SCALE GENOMIC DNA]</scope>
    <source>
        <strain evidence="2 3">ATCC BAA-286</strain>
    </source>
</reference>
<evidence type="ECO:0000259" key="1">
    <source>
        <dbReference type="Pfam" id="PF12728"/>
    </source>
</evidence>
<protein>
    <recommendedName>
        <fullName evidence="1">Helix-turn-helix domain-containing protein</fullName>
    </recommendedName>
</protein>
<name>F5J2V9_9BACT</name>
<proteinExistence type="predicted"/>
<keyword evidence="3" id="KW-1185">Reference proteome</keyword>
<dbReference type="STRING" id="742766.HMPREF9455_03676"/>
<accession>F5J2V9</accession>
<dbReference type="HOGENOM" id="CLU_073533_0_0_10"/>
<dbReference type="Pfam" id="PF12728">
    <property type="entry name" value="HTH_17"/>
    <property type="match status" value="2"/>
</dbReference>
<sequence>MHICNIKQRCETKCNMRQQILAKLEDRIMSNKLEIIKKCEYCGKRFVAQRTTTRYCSHQCNSRAYKEDKKKRKVVGLNYAVMQEIERISERFEEIQDKEFLSVVETAFLLSIERTTVYRYLHRGQLKGIRMDGKTFIRRSDIDAMFDNAEKYESKARPSVEAKPLTEFYTVAEIKEKFNIKESWLFKVARENDIPKTLIRGKSYFSKKHIDKYFEKKGINDYQDIREWYTVADIMEKYGLTLNAIYSFVSENQIPKKKDGRMVLYSKHDFDVAKGYEKPKEPEYYSVEEAMEKYNLTRDALYHYIKYHDIPKMKDGRYIKISKPELDKLFNPQITQ</sequence>
<dbReference type="EMBL" id="ADLV01000046">
    <property type="protein sequence ID" value="EGJ99982.1"/>
    <property type="molecule type" value="Genomic_DNA"/>
</dbReference>
<dbReference type="InterPro" id="IPR041657">
    <property type="entry name" value="HTH_17"/>
</dbReference>
<comment type="caution">
    <text evidence="2">The sequence shown here is derived from an EMBL/GenBank/DDBJ whole genome shotgun (WGS) entry which is preliminary data.</text>
</comment>
<evidence type="ECO:0000313" key="3">
    <source>
        <dbReference type="Proteomes" id="UP000004913"/>
    </source>
</evidence>